<organism evidence="1 2">
    <name type="scientific">Hibiscus sabdariffa</name>
    <name type="common">roselle</name>
    <dbReference type="NCBI Taxonomy" id="183260"/>
    <lineage>
        <taxon>Eukaryota</taxon>
        <taxon>Viridiplantae</taxon>
        <taxon>Streptophyta</taxon>
        <taxon>Embryophyta</taxon>
        <taxon>Tracheophyta</taxon>
        <taxon>Spermatophyta</taxon>
        <taxon>Magnoliopsida</taxon>
        <taxon>eudicotyledons</taxon>
        <taxon>Gunneridae</taxon>
        <taxon>Pentapetalae</taxon>
        <taxon>rosids</taxon>
        <taxon>malvids</taxon>
        <taxon>Malvales</taxon>
        <taxon>Malvaceae</taxon>
        <taxon>Malvoideae</taxon>
        <taxon>Hibiscus</taxon>
    </lineage>
</organism>
<dbReference type="EMBL" id="JBBPBN010000249">
    <property type="protein sequence ID" value="KAK8492415.1"/>
    <property type="molecule type" value="Genomic_DNA"/>
</dbReference>
<evidence type="ECO:0000313" key="2">
    <source>
        <dbReference type="Proteomes" id="UP001396334"/>
    </source>
</evidence>
<name>A0ABR2AHB4_9ROSI</name>
<accession>A0ABR2AHB4</accession>
<gene>
    <name evidence="1" type="ORF">V6N11_027774</name>
</gene>
<evidence type="ECO:0000313" key="1">
    <source>
        <dbReference type="EMBL" id="KAK8492415.1"/>
    </source>
</evidence>
<keyword evidence="2" id="KW-1185">Reference proteome</keyword>
<comment type="caution">
    <text evidence="1">The sequence shown here is derived from an EMBL/GenBank/DDBJ whole genome shotgun (WGS) entry which is preliminary data.</text>
</comment>
<proteinExistence type="predicted"/>
<dbReference type="Proteomes" id="UP001396334">
    <property type="component" value="Unassembled WGS sequence"/>
</dbReference>
<sequence length="89" mass="9571">MSPDHAQLSRDIPTCMQDLTTLRWRGGRACVLHWHGICPSLVTQSTGGRITCSAGGEVPPPPALNSLTPHPLTLSLGHGPTNHATSRWR</sequence>
<reference evidence="1 2" key="1">
    <citation type="journal article" date="2024" name="G3 (Bethesda)">
        <title>Genome assembly of Hibiscus sabdariffa L. provides insights into metabolisms of medicinal natural products.</title>
        <authorList>
            <person name="Kim T."/>
        </authorList>
    </citation>
    <scope>NUCLEOTIDE SEQUENCE [LARGE SCALE GENOMIC DNA]</scope>
    <source>
        <strain evidence="1">TK-2024</strain>
        <tissue evidence="1">Old leaves</tissue>
    </source>
</reference>
<protein>
    <submittedName>
        <fullName evidence="1">Uncharacterized protein</fullName>
    </submittedName>
</protein>